<feature type="domain" description="Siroheme decarboxylase NirL-like HTH" evidence="7">
    <location>
        <begin position="7"/>
        <end position="53"/>
    </location>
</feature>
<gene>
    <name evidence="8" type="ORF">NZ47_08330</name>
</gene>
<sequence length="151" mass="17186">MELTAFDKELLNILQGGVQFVPKPYEAMAKQLGVSEDRVISRLQELKKDGFIRKVGAFFNSDKLGYSGTLVAVKIEPDHVADVAAKINEYPEITHNYQRSCGYGLWFTVITNSDDRRKQILSEIRSLPGVISLLDLYSQKKYKINVQFKLK</sequence>
<dbReference type="Proteomes" id="UP000030993">
    <property type="component" value="Unassembled WGS sequence"/>
</dbReference>
<dbReference type="InterPro" id="IPR053953">
    <property type="entry name" value="NirdL-like_HTH"/>
</dbReference>
<dbReference type="EC" id="4.1.1.111" evidence="4"/>
<dbReference type="InterPro" id="IPR036388">
    <property type="entry name" value="WH-like_DNA-bd_sf"/>
</dbReference>
<feature type="domain" description="Siroheme decarboxylase AsnC-like ligand binding" evidence="6">
    <location>
        <begin position="63"/>
        <end position="143"/>
    </location>
</feature>
<evidence type="ECO:0000256" key="2">
    <source>
        <dbReference type="ARBA" id="ARBA00023444"/>
    </source>
</evidence>
<reference evidence="8 9" key="1">
    <citation type="journal article" date="2013" name="PLoS ONE">
        <title>Identification and characterization of three novel lipases belonging to families II and V from Anaerovibrio lipolyticus 5ST.</title>
        <authorList>
            <person name="Prive F."/>
            <person name="Kaderbhai N.N."/>
            <person name="Girdwood S."/>
            <person name="Worgan H.J."/>
            <person name="Pinloche E."/>
            <person name="Scollan N.D."/>
            <person name="Huws S.A."/>
            <person name="Newbold C.J."/>
        </authorList>
    </citation>
    <scope>NUCLEOTIDE SEQUENCE [LARGE SCALE GENOMIC DNA]</scope>
    <source>
        <strain evidence="8 9">5S</strain>
    </source>
</reference>
<dbReference type="eggNOG" id="COG1522">
    <property type="taxonomic scope" value="Bacteria"/>
</dbReference>
<dbReference type="InterPro" id="IPR019885">
    <property type="entry name" value="Tscrpt_reg_HTH_AsnC-type_CS"/>
</dbReference>
<comment type="caution">
    <text evidence="8">The sequence shown here is derived from an EMBL/GenBank/DDBJ whole genome shotgun (WGS) entry which is preliminary data.</text>
</comment>
<comment type="similarity">
    <text evidence="3">Belongs to the Ahb/Nir family.</text>
</comment>
<dbReference type="SUPFAM" id="SSF54909">
    <property type="entry name" value="Dimeric alpha+beta barrel"/>
    <property type="match status" value="1"/>
</dbReference>
<comment type="pathway">
    <text evidence="2">Porphyrin-containing compound metabolism.</text>
</comment>
<protein>
    <recommendedName>
        <fullName evidence="4">siroheme decarboxylase</fullName>
        <ecNumber evidence="4">4.1.1.111</ecNumber>
    </recommendedName>
</protein>
<dbReference type="GO" id="GO:0016829">
    <property type="term" value="F:lyase activity"/>
    <property type="evidence" value="ECO:0007669"/>
    <property type="project" value="UniProtKB-KW"/>
</dbReference>
<dbReference type="InterPro" id="IPR036390">
    <property type="entry name" value="WH_DNA-bd_sf"/>
</dbReference>
<dbReference type="SMART" id="SM00344">
    <property type="entry name" value="HTH_ASNC"/>
    <property type="match status" value="1"/>
</dbReference>
<proteinExistence type="inferred from homology"/>
<evidence type="ECO:0000313" key="8">
    <source>
        <dbReference type="EMBL" id="KHM51827.1"/>
    </source>
</evidence>
<evidence type="ECO:0000313" key="9">
    <source>
        <dbReference type="Proteomes" id="UP000030993"/>
    </source>
</evidence>
<dbReference type="InterPro" id="IPR011008">
    <property type="entry name" value="Dimeric_a/b-barrel"/>
</dbReference>
<evidence type="ECO:0000256" key="5">
    <source>
        <dbReference type="ARBA" id="ARBA00048470"/>
    </source>
</evidence>
<keyword evidence="1" id="KW-0456">Lyase</keyword>
<comment type="catalytic activity">
    <reaction evidence="5">
        <text>siroheme + 2 H(+) = 12,18-didecarboxysiroheme + 2 CO2</text>
        <dbReference type="Rhea" id="RHEA:19093"/>
        <dbReference type="ChEBI" id="CHEBI:15378"/>
        <dbReference type="ChEBI" id="CHEBI:16526"/>
        <dbReference type="ChEBI" id="CHEBI:60052"/>
        <dbReference type="ChEBI" id="CHEBI:140497"/>
        <dbReference type="EC" id="4.1.1.111"/>
    </reaction>
</comment>
<evidence type="ECO:0000259" key="7">
    <source>
        <dbReference type="Pfam" id="PF22451"/>
    </source>
</evidence>
<dbReference type="InterPro" id="IPR050684">
    <property type="entry name" value="HTH-Siroheme_Decarb"/>
</dbReference>
<dbReference type="SUPFAM" id="SSF46785">
    <property type="entry name" value="Winged helix' DNA-binding domain"/>
    <property type="match status" value="1"/>
</dbReference>
<dbReference type="EMBL" id="JSCE01000171">
    <property type="protein sequence ID" value="KHM51827.1"/>
    <property type="molecule type" value="Genomic_DNA"/>
</dbReference>
<name>A0A0B2K0Z2_9FIRM</name>
<dbReference type="InterPro" id="IPR019888">
    <property type="entry name" value="Tscrpt_reg_AsnC-like"/>
</dbReference>
<dbReference type="Gene3D" id="3.30.70.3460">
    <property type="match status" value="1"/>
</dbReference>
<dbReference type="Pfam" id="PF17805">
    <property type="entry name" value="AsnC_trans_reg2"/>
    <property type="match status" value="1"/>
</dbReference>
<dbReference type="InterPro" id="IPR040523">
    <property type="entry name" value="AsnC_trans_reg2"/>
</dbReference>
<accession>A0A0B2K0Z2</accession>
<dbReference type="Pfam" id="PF22451">
    <property type="entry name" value="NirdL-like_HTH"/>
    <property type="match status" value="1"/>
</dbReference>
<dbReference type="RefSeq" id="WP_039209121.1">
    <property type="nucleotide sequence ID" value="NZ_JSCE01000171.1"/>
</dbReference>
<dbReference type="AlphaFoldDB" id="A0A0B2K0Z2"/>
<evidence type="ECO:0000259" key="6">
    <source>
        <dbReference type="Pfam" id="PF17805"/>
    </source>
</evidence>
<evidence type="ECO:0000256" key="4">
    <source>
        <dbReference type="ARBA" id="ARBA00023471"/>
    </source>
</evidence>
<dbReference type="PROSITE" id="PS00519">
    <property type="entry name" value="HTH_ASNC_1"/>
    <property type="match status" value="1"/>
</dbReference>
<keyword evidence="9" id="KW-1185">Reference proteome</keyword>
<organism evidence="8 9">
    <name type="scientific">Anaerovibrio lipolyticus</name>
    <dbReference type="NCBI Taxonomy" id="82374"/>
    <lineage>
        <taxon>Bacteria</taxon>
        <taxon>Bacillati</taxon>
        <taxon>Bacillota</taxon>
        <taxon>Negativicutes</taxon>
        <taxon>Selenomonadales</taxon>
        <taxon>Selenomonadaceae</taxon>
        <taxon>Anaerovibrio</taxon>
    </lineage>
</organism>
<dbReference type="PANTHER" id="PTHR43413:SF1">
    <property type="entry name" value="SIROHEME DECARBOXYLASE NIRL SUBUNIT"/>
    <property type="match status" value="1"/>
</dbReference>
<dbReference type="Gene3D" id="1.10.10.10">
    <property type="entry name" value="Winged helix-like DNA-binding domain superfamily/Winged helix DNA-binding domain"/>
    <property type="match status" value="1"/>
</dbReference>
<evidence type="ECO:0000256" key="1">
    <source>
        <dbReference type="ARBA" id="ARBA00023239"/>
    </source>
</evidence>
<dbReference type="PANTHER" id="PTHR43413">
    <property type="entry name" value="TRANSCRIPTIONAL REGULATOR, ASNC FAMILY"/>
    <property type="match status" value="1"/>
</dbReference>
<dbReference type="STRING" id="82374.NZ47_08330"/>
<evidence type="ECO:0000256" key="3">
    <source>
        <dbReference type="ARBA" id="ARBA00023457"/>
    </source>
</evidence>